<dbReference type="SUPFAM" id="SSF52833">
    <property type="entry name" value="Thioredoxin-like"/>
    <property type="match status" value="1"/>
</dbReference>
<dbReference type="InterPro" id="IPR036249">
    <property type="entry name" value="Thioredoxin-like_sf"/>
</dbReference>
<feature type="transmembrane region" description="Helical" evidence="1">
    <location>
        <begin position="365"/>
        <end position="387"/>
    </location>
</feature>
<dbReference type="AlphaFoldDB" id="A0A7I8VGY6"/>
<evidence type="ECO:0000313" key="3">
    <source>
        <dbReference type="Proteomes" id="UP000549394"/>
    </source>
</evidence>
<keyword evidence="1" id="KW-0812">Transmembrane</keyword>
<reference evidence="2 3" key="1">
    <citation type="submission" date="2020-08" db="EMBL/GenBank/DDBJ databases">
        <authorList>
            <person name="Hejnol A."/>
        </authorList>
    </citation>
    <scope>NUCLEOTIDE SEQUENCE [LARGE SCALE GENOMIC DNA]</scope>
</reference>
<evidence type="ECO:0000313" key="2">
    <source>
        <dbReference type="EMBL" id="CAD5115259.1"/>
    </source>
</evidence>
<keyword evidence="3" id="KW-1185">Reference proteome</keyword>
<keyword evidence="1" id="KW-1133">Transmembrane helix</keyword>
<evidence type="ECO:0000256" key="1">
    <source>
        <dbReference type="SAM" id="Phobius"/>
    </source>
</evidence>
<gene>
    <name evidence="2" type="ORF">DGYR_LOCUS4012</name>
</gene>
<organism evidence="2 3">
    <name type="scientific">Dimorphilus gyrociliatus</name>
    <dbReference type="NCBI Taxonomy" id="2664684"/>
    <lineage>
        <taxon>Eukaryota</taxon>
        <taxon>Metazoa</taxon>
        <taxon>Spiralia</taxon>
        <taxon>Lophotrochozoa</taxon>
        <taxon>Annelida</taxon>
        <taxon>Polychaeta</taxon>
        <taxon>Polychaeta incertae sedis</taxon>
        <taxon>Dinophilidae</taxon>
        <taxon>Dimorphilus</taxon>
    </lineage>
</organism>
<dbReference type="Proteomes" id="UP000549394">
    <property type="component" value="Unassembled WGS sequence"/>
</dbReference>
<dbReference type="PANTHER" id="PTHR44303:SF2">
    <property type="entry name" value="DNAJ HOMOLOG SUBFAMILY C MEMBER 16"/>
    <property type="match status" value="1"/>
</dbReference>
<dbReference type="OrthoDB" id="10065037at2759"/>
<name>A0A7I8VGY6_9ANNE</name>
<keyword evidence="1" id="KW-0472">Membrane</keyword>
<proteinExistence type="predicted"/>
<accession>A0A7I8VGY6</accession>
<dbReference type="PANTHER" id="PTHR44303">
    <property type="entry name" value="DNAJ HOMOLOG SUBFAMILY C MEMBER 16"/>
    <property type="match status" value="1"/>
</dbReference>
<sequence>MKVDAVWEKFVTDLEDIDFGIGTFNFELDRALSNRVGVTSPPSIVMIINKKVKFFNDEYTQKNMREFVRNNLPNNLIRILNDDTVAEFLQDYSANKIRVIFSSSKPRPSLRFLSTAFKYQKRFDFGFISNSDKKSKSFKDLYKLYPGKETLLLFHEYYDSAFASINEQKLQGKNIENILNSNKYLILPRLSSPNVFNELCPTGTTRRSKAVCVVLFTYNIKDHEEYRKSFRNYVKEQSSQQRVKYAYVYADSQTQFAEAITRKEGIENVTTKALKVALIWRNSKLDLYYSLLEDGWKLGEYNEESVSALKKLVDTAVNTRDTLDFKIDQPSIIDEHQAPLLSRILNKLDDWYDLGMMKIRSMDSATWLAIFVSIFVVLGIGFMSSALSKLDKPVTQSKNKERSNQNLPKEKPTVYLQTFCAQTYDKYVLRGERGLRTLIIMTDNEYQNKLLQKFASIVLPYTNGDAFIFCALDLDEYLGWYRHLLEETLDFRRDLSTINKKNCVGTVLALNGSRNYYSIFHPKLPSNDFLGLDDSSDGENQTDSTININDVLNGLGSWMDRLCEGQIKRFRVQYWPMLSR</sequence>
<dbReference type="CDD" id="cd01427">
    <property type="entry name" value="HAD_like"/>
    <property type="match status" value="1"/>
</dbReference>
<comment type="caution">
    <text evidence="2">The sequence shown here is derived from an EMBL/GenBank/DDBJ whole genome shotgun (WGS) entry which is preliminary data.</text>
</comment>
<dbReference type="InterPro" id="IPR052448">
    <property type="entry name" value="DnaJ_C16_autophagy_reg"/>
</dbReference>
<dbReference type="EMBL" id="CAJFCJ010000006">
    <property type="protein sequence ID" value="CAD5115259.1"/>
    <property type="molecule type" value="Genomic_DNA"/>
</dbReference>
<protein>
    <submittedName>
        <fullName evidence="2">DgyrCDS4253</fullName>
    </submittedName>
</protein>